<protein>
    <submittedName>
        <fullName evidence="2">LicD family protein</fullName>
    </submittedName>
</protein>
<evidence type="ECO:0000313" key="3">
    <source>
        <dbReference type="Proteomes" id="UP000628463"/>
    </source>
</evidence>
<comment type="caution">
    <text evidence="2">The sequence shown here is derived from an EMBL/GenBank/DDBJ whole genome shotgun (WGS) entry which is preliminary data.</text>
</comment>
<accession>A0ABR7G2E1</accession>
<dbReference type="PANTHER" id="PTHR43404">
    <property type="entry name" value="LIPOPOLYSACCHARIDE CHOLINEPHOSPHOTRANSFERASE LICD"/>
    <property type="match status" value="1"/>
</dbReference>
<proteinExistence type="predicted"/>
<dbReference type="EMBL" id="JACOPD010000009">
    <property type="protein sequence ID" value="MBC5681600.1"/>
    <property type="molecule type" value="Genomic_DNA"/>
</dbReference>
<keyword evidence="3" id="KW-1185">Reference proteome</keyword>
<evidence type="ECO:0000259" key="1">
    <source>
        <dbReference type="Pfam" id="PF04991"/>
    </source>
</evidence>
<sequence length="273" mass="32606">MSFEYNDETFKKIQNVELEMLKEVDRICRKYDIIYELDGGTLLGAVRYGGFIPWDDDIDIRMLRKDYDKFCEVCQNEFGEKYFWQTYHTDPGYRWEYGRVLKNNTKFFRSDHEMIKSRNGIFLDVFPCDNMPERGLSKSIFNLRSFIARKIGYSVVGARYEKNILKKIAYKLLALIPMRLVAKEYDKLSQMYAGIETKYVRTTGWHWKQESKGYLRSWLTDYEEIKFEDMVAFAPKDTDGFLRYMYGDDYMTPPPVDKRKPQHLATLIEFGEE</sequence>
<dbReference type="Proteomes" id="UP000628463">
    <property type="component" value="Unassembled WGS sequence"/>
</dbReference>
<organism evidence="2 3">
    <name type="scientific">Lachnospira hominis</name>
    <name type="common">ex Liu et al. 2021</name>
    <dbReference type="NCBI Taxonomy" id="2763051"/>
    <lineage>
        <taxon>Bacteria</taxon>
        <taxon>Bacillati</taxon>
        <taxon>Bacillota</taxon>
        <taxon>Clostridia</taxon>
        <taxon>Lachnospirales</taxon>
        <taxon>Lachnospiraceae</taxon>
        <taxon>Lachnospira</taxon>
    </lineage>
</organism>
<feature type="domain" description="LicD/FKTN/FKRP nucleotidyltransferase" evidence="1">
    <location>
        <begin position="28"/>
        <end position="247"/>
    </location>
</feature>
<dbReference type="Pfam" id="PF04991">
    <property type="entry name" value="LicD"/>
    <property type="match status" value="1"/>
</dbReference>
<reference evidence="2 3" key="1">
    <citation type="submission" date="2020-08" db="EMBL/GenBank/DDBJ databases">
        <title>Genome public.</title>
        <authorList>
            <person name="Liu C."/>
            <person name="Sun Q."/>
        </authorList>
    </citation>
    <scope>NUCLEOTIDE SEQUENCE [LARGE SCALE GENOMIC DNA]</scope>
    <source>
        <strain evidence="2 3">NSJ-43</strain>
    </source>
</reference>
<dbReference type="InterPro" id="IPR052942">
    <property type="entry name" value="LPS_cholinephosphotransferase"/>
</dbReference>
<evidence type="ECO:0000313" key="2">
    <source>
        <dbReference type="EMBL" id="MBC5681600.1"/>
    </source>
</evidence>
<gene>
    <name evidence="2" type="ORF">H8S01_11620</name>
</gene>
<dbReference type="PANTHER" id="PTHR43404:SF2">
    <property type="entry name" value="LIPOPOLYSACCHARIDE CHOLINEPHOSPHOTRANSFERASE LICD"/>
    <property type="match status" value="1"/>
</dbReference>
<dbReference type="RefSeq" id="WP_186837267.1">
    <property type="nucleotide sequence ID" value="NZ_JACOPD010000009.1"/>
</dbReference>
<name>A0ABR7G2E1_9FIRM</name>
<dbReference type="InterPro" id="IPR007074">
    <property type="entry name" value="LicD/FKTN/FKRP_NTP_transf"/>
</dbReference>